<dbReference type="Proteomes" id="UP001154400">
    <property type="component" value="Chromosome"/>
</dbReference>
<feature type="domain" description="Macro" evidence="1">
    <location>
        <begin position="1"/>
        <end position="169"/>
    </location>
</feature>
<name>A0A3S5Y542_RHOH1</name>
<evidence type="ECO:0000313" key="3">
    <source>
        <dbReference type="Proteomes" id="UP000006892"/>
    </source>
</evidence>
<dbReference type="SMART" id="SM00506">
    <property type="entry name" value="A1pp"/>
    <property type="match status" value="1"/>
</dbReference>
<dbReference type="Gene3D" id="3.40.220.10">
    <property type="entry name" value="Leucine Aminopeptidase, subunit E, domain 1"/>
    <property type="match status" value="1"/>
</dbReference>
<proteinExistence type="predicted"/>
<dbReference type="InterPro" id="IPR043472">
    <property type="entry name" value="Macro_dom-like"/>
</dbReference>
<protein>
    <submittedName>
        <fullName evidence="2">Appr-1-p processing enzyme</fullName>
    </submittedName>
</protein>
<dbReference type="SUPFAM" id="SSF52949">
    <property type="entry name" value="Macro domain-like"/>
    <property type="match status" value="1"/>
</dbReference>
<gene>
    <name evidence="2" type="ordered locus">REQ_16270</name>
</gene>
<dbReference type="PANTHER" id="PTHR11106">
    <property type="entry name" value="GANGLIOSIDE INDUCED DIFFERENTIATION ASSOCIATED PROTEIN 2-RELATED"/>
    <property type="match status" value="1"/>
</dbReference>
<organism evidence="2">
    <name type="scientific">Rhodococcus hoagii (strain 103S)</name>
    <name type="common">Rhodococcus equi</name>
    <dbReference type="NCBI Taxonomy" id="685727"/>
    <lineage>
        <taxon>Bacteria</taxon>
        <taxon>Bacillati</taxon>
        <taxon>Actinomycetota</taxon>
        <taxon>Actinomycetes</taxon>
        <taxon>Mycobacteriales</taxon>
        <taxon>Nocardiaceae</taxon>
        <taxon>Prescottella</taxon>
    </lineage>
</organism>
<dbReference type="PANTHER" id="PTHR11106:SF27">
    <property type="entry name" value="MACRO DOMAIN-CONTAINING PROTEIN"/>
    <property type="match status" value="1"/>
</dbReference>
<dbReference type="NCBIfam" id="NF001664">
    <property type="entry name" value="PRK00431.1-6"/>
    <property type="match status" value="1"/>
</dbReference>
<evidence type="ECO:0000259" key="1">
    <source>
        <dbReference type="PROSITE" id="PS51154"/>
    </source>
</evidence>
<dbReference type="RefSeq" id="WP_013415537.1">
    <property type="nucleotide sequence ID" value="NC_014659.1"/>
</dbReference>
<dbReference type="AlphaFoldDB" id="A0A3S5Y542"/>
<dbReference type="InterPro" id="IPR002589">
    <property type="entry name" value="Macro_dom"/>
</dbReference>
<dbReference type="PROSITE" id="PS51154">
    <property type="entry name" value="MACRO"/>
    <property type="match status" value="1"/>
</dbReference>
<dbReference type="KEGG" id="req:REQ_16270"/>
<dbReference type="EMBL" id="FN563149">
    <property type="protein sequence ID" value="CBH47704.1"/>
    <property type="molecule type" value="Genomic_DNA"/>
</dbReference>
<dbReference type="Pfam" id="PF01661">
    <property type="entry name" value="Macro"/>
    <property type="match status" value="1"/>
</dbReference>
<accession>A0A3S5Y542</accession>
<evidence type="ECO:0000313" key="2">
    <source>
        <dbReference type="EMBL" id="CBH47704.1"/>
    </source>
</evidence>
<reference evidence="2" key="1">
    <citation type="journal article" date="2010" name="PLoS Genet.">
        <title>The genome of a pathogenic rhodococcus: cooptive virulence underpinned by key gene acquisitions.</title>
        <authorList>
            <person name="Letek M."/>
            <person name="Gonzalez P."/>
            <person name="Macarthur I."/>
            <person name="Rodriguez H."/>
            <person name="Freeman T.C."/>
            <person name="Valero-Rello A."/>
            <person name="Blanco M."/>
            <person name="Buckley T."/>
            <person name="Cherevach I."/>
            <person name="Fahey R."/>
            <person name="Hapeshi A."/>
            <person name="Holdstock J."/>
            <person name="Leadon D."/>
            <person name="Navas J."/>
            <person name="Ocampo A."/>
            <person name="Quail M.A."/>
            <person name="Sanders M."/>
            <person name="Scortti M.M."/>
            <person name="Prescott J.F."/>
            <person name="Fogarty U."/>
            <person name="Meijer W.G."/>
            <person name="Parkhill J."/>
            <person name="Bentley S.D."/>
            <person name="Vazquez-Boland J.A."/>
        </authorList>
    </citation>
    <scope>NUCLEOTIDE SEQUENCE [LARGE SCALE GENOMIC DNA]</scope>
    <source>
        <strain evidence="2 3">103S</strain>
    </source>
</reference>
<sequence>MTVIDVAEGDITTFRTDAIVNAANSTLLGGGGVDGAIHRRGGPAILAECRTLRSTTLPDGLAEGAAVATTAGNLAASWVIHTVGPRFSRHEDRSGVLRSCYTRSLAVADGLGARTVAFPLISAGAFGWPTEDAVKQAVSAIRASRTAVDVVTLVAFESHVANLMRRAAG</sequence>